<dbReference type="GeneID" id="20316824"/>
<keyword evidence="3" id="KW-1185">Reference proteome</keyword>
<sequence length="123" mass="13861">MCITLVRGHHRSVLHLIAFVFTGIEQCSSNEYVRNCREHVPSENHCPLVNLDTNIGRPRQFQFLLASGSRFLPIHYWLEHKFSDRKVRGSNPTSASRLSLSRLGQSGNIPDLVLLSGGMAAKY</sequence>
<evidence type="ECO:0000313" key="3">
    <source>
        <dbReference type="Proteomes" id="UP000054324"/>
    </source>
</evidence>
<protein>
    <recommendedName>
        <fullName evidence="4">Secreted protein</fullName>
    </recommendedName>
</protein>
<accession>A0A075AI61</accession>
<keyword evidence="1" id="KW-0732">Signal</keyword>
<dbReference type="CTD" id="20316824"/>
<proteinExistence type="predicted"/>
<evidence type="ECO:0000313" key="2">
    <source>
        <dbReference type="EMBL" id="KER31074.1"/>
    </source>
</evidence>
<dbReference type="RefSeq" id="XP_009165198.1">
    <property type="nucleotide sequence ID" value="XM_009166934.1"/>
</dbReference>
<gene>
    <name evidence="2" type="ORF">T265_02636</name>
</gene>
<feature type="chain" id="PRO_5001704647" description="Secreted protein" evidence="1">
    <location>
        <begin position="30"/>
        <end position="123"/>
    </location>
</feature>
<dbReference type="KEGG" id="ovi:T265_02636"/>
<reference evidence="2 3" key="1">
    <citation type="submission" date="2013-11" db="EMBL/GenBank/DDBJ databases">
        <title>Opisthorchis viverrini - life in the bile duct.</title>
        <authorList>
            <person name="Young N.D."/>
            <person name="Nagarajan N."/>
            <person name="Lin S.J."/>
            <person name="Korhonen P.K."/>
            <person name="Jex A.R."/>
            <person name="Hall R.S."/>
            <person name="Safavi-Hemami H."/>
            <person name="Kaewkong W."/>
            <person name="Bertrand D."/>
            <person name="Gao S."/>
            <person name="Seet Q."/>
            <person name="Wongkham S."/>
            <person name="Teh B.T."/>
            <person name="Wongkham C."/>
            <person name="Intapan P.M."/>
            <person name="Maleewong W."/>
            <person name="Yang X."/>
            <person name="Hu M."/>
            <person name="Wang Z."/>
            <person name="Hofmann A."/>
            <person name="Sternberg P.W."/>
            <person name="Tan P."/>
            <person name="Wang J."/>
            <person name="Gasser R.B."/>
        </authorList>
    </citation>
    <scope>NUCLEOTIDE SEQUENCE [LARGE SCALE GENOMIC DNA]</scope>
</reference>
<organism evidence="2 3">
    <name type="scientific">Opisthorchis viverrini</name>
    <name type="common">Southeast Asian liver fluke</name>
    <dbReference type="NCBI Taxonomy" id="6198"/>
    <lineage>
        <taxon>Eukaryota</taxon>
        <taxon>Metazoa</taxon>
        <taxon>Spiralia</taxon>
        <taxon>Lophotrochozoa</taxon>
        <taxon>Platyhelminthes</taxon>
        <taxon>Trematoda</taxon>
        <taxon>Digenea</taxon>
        <taxon>Opisthorchiida</taxon>
        <taxon>Opisthorchiata</taxon>
        <taxon>Opisthorchiidae</taxon>
        <taxon>Opisthorchis</taxon>
    </lineage>
</organism>
<evidence type="ECO:0008006" key="4">
    <source>
        <dbReference type="Google" id="ProtNLM"/>
    </source>
</evidence>
<dbReference type="Proteomes" id="UP000054324">
    <property type="component" value="Unassembled WGS sequence"/>
</dbReference>
<feature type="signal peptide" evidence="1">
    <location>
        <begin position="1"/>
        <end position="29"/>
    </location>
</feature>
<name>A0A075AI61_OPIVI</name>
<dbReference type="EMBL" id="KL596651">
    <property type="protein sequence ID" value="KER31074.1"/>
    <property type="molecule type" value="Genomic_DNA"/>
</dbReference>
<dbReference type="AlphaFoldDB" id="A0A075AI61"/>
<evidence type="ECO:0000256" key="1">
    <source>
        <dbReference type="SAM" id="SignalP"/>
    </source>
</evidence>